<evidence type="ECO:0000313" key="15">
    <source>
        <dbReference type="EMBL" id="VDM81928.1"/>
    </source>
</evidence>
<gene>
    <name evidence="15" type="ORF">SVUK_LOCUS16926</name>
</gene>
<comment type="subcellular location">
    <subcellularLocation>
        <location evidence="2">Membrane</location>
        <topology evidence="2">Multi-pass membrane protein</topology>
    </subcellularLocation>
</comment>
<sequence length="226" mass="25005">MVCKRYAPVTTSTSNGVAPTLETQTRSFKLPTAADLVASAPPALRPYLQLMRLHSPTGSWLLYWPCTWSIALATPAGHLPSLYYLMLFGAGSVLMRGAGCVINDIWDKDFDKRVERTKLRPLACGTLNHRQAISCLGVLLSASFAILMQFNWFSVAVGASSLFLVVAYPLAKRFTYWPQFVLGECRAIRSEASSTIKFPEILMTCSSKISIETYEVIRVAFGVSFF</sequence>
<comment type="catalytic activity">
    <reaction evidence="13">
        <text>an all-trans-polyprenyl diphosphate + 4-hydroxybenzoate = a 4-hydroxy-3-(all-trans-polyprenyl)benzoate + diphosphate</text>
        <dbReference type="Rhea" id="RHEA:44504"/>
        <dbReference type="Rhea" id="RHEA-COMP:9514"/>
        <dbReference type="Rhea" id="RHEA-COMP:9564"/>
        <dbReference type="ChEBI" id="CHEBI:17879"/>
        <dbReference type="ChEBI" id="CHEBI:33019"/>
        <dbReference type="ChEBI" id="CHEBI:58914"/>
        <dbReference type="ChEBI" id="CHEBI:78396"/>
        <dbReference type="EC" id="2.5.1.39"/>
    </reaction>
    <physiologicalReaction direction="left-to-right" evidence="13">
        <dbReference type="Rhea" id="RHEA:44505"/>
    </physiologicalReaction>
</comment>
<keyword evidence="16" id="KW-1185">Reference proteome</keyword>
<dbReference type="PANTHER" id="PTHR11048">
    <property type="entry name" value="PRENYLTRANSFERASES"/>
    <property type="match status" value="1"/>
</dbReference>
<protein>
    <recommendedName>
        <fullName evidence="10">4-hydroxybenzoate polyprenyltransferase</fullName>
        <ecNumber evidence="10">2.5.1.39</ecNumber>
    </recommendedName>
</protein>
<keyword evidence="8 14" id="KW-0472">Membrane</keyword>
<evidence type="ECO:0000256" key="6">
    <source>
        <dbReference type="ARBA" id="ARBA00022692"/>
    </source>
</evidence>
<evidence type="ECO:0000256" key="1">
    <source>
        <dbReference type="ARBA" id="ARBA00001946"/>
    </source>
</evidence>
<comment type="catalytic activity">
    <reaction evidence="11">
        <text>all-trans-decaprenyl diphosphate + 4-hydroxybenzoate = 4-hydroxy-3-(all-trans-decaprenyl)benzoate + diphosphate</text>
        <dbReference type="Rhea" id="RHEA:44564"/>
        <dbReference type="ChEBI" id="CHEBI:17879"/>
        <dbReference type="ChEBI" id="CHEBI:33019"/>
        <dbReference type="ChEBI" id="CHEBI:60721"/>
        <dbReference type="ChEBI" id="CHEBI:84503"/>
        <dbReference type="EC" id="2.5.1.39"/>
    </reaction>
    <physiologicalReaction direction="left-to-right" evidence="11">
        <dbReference type="Rhea" id="RHEA:44565"/>
    </physiologicalReaction>
</comment>
<dbReference type="InterPro" id="IPR030470">
    <property type="entry name" value="UbiA_prenylTrfase_CS"/>
</dbReference>
<dbReference type="GO" id="GO:0006744">
    <property type="term" value="P:ubiquinone biosynthetic process"/>
    <property type="evidence" value="ECO:0007669"/>
    <property type="project" value="UniProtKB-KW"/>
</dbReference>
<dbReference type="GO" id="GO:0008299">
    <property type="term" value="P:isoprenoid biosynthetic process"/>
    <property type="evidence" value="ECO:0007669"/>
    <property type="project" value="UniProtKB-KW"/>
</dbReference>
<dbReference type="Proteomes" id="UP000270094">
    <property type="component" value="Unassembled WGS sequence"/>
</dbReference>
<dbReference type="Gene3D" id="1.10.357.140">
    <property type="entry name" value="UbiA prenyltransferase"/>
    <property type="match status" value="1"/>
</dbReference>
<evidence type="ECO:0000256" key="7">
    <source>
        <dbReference type="ARBA" id="ARBA00022989"/>
    </source>
</evidence>
<keyword evidence="6 14" id="KW-0812">Transmembrane</keyword>
<dbReference type="GO" id="GO:0005743">
    <property type="term" value="C:mitochondrial inner membrane"/>
    <property type="evidence" value="ECO:0007669"/>
    <property type="project" value="TreeGrafter"/>
</dbReference>
<dbReference type="FunFam" id="1.10.357.140:FF:000003">
    <property type="entry name" value="4-hydroxybenzoate polyprenyltransferase, mitochondrial"/>
    <property type="match status" value="1"/>
</dbReference>
<dbReference type="Pfam" id="PF01040">
    <property type="entry name" value="UbiA"/>
    <property type="match status" value="1"/>
</dbReference>
<keyword evidence="4" id="KW-0808">Transferase</keyword>
<dbReference type="PROSITE" id="PS00943">
    <property type="entry name" value="UBIA"/>
    <property type="match status" value="1"/>
</dbReference>
<evidence type="ECO:0000256" key="8">
    <source>
        <dbReference type="ARBA" id="ARBA00023136"/>
    </source>
</evidence>
<keyword evidence="7 14" id="KW-1133">Transmembrane helix</keyword>
<evidence type="ECO:0000256" key="9">
    <source>
        <dbReference type="ARBA" id="ARBA00023229"/>
    </source>
</evidence>
<evidence type="ECO:0000313" key="16">
    <source>
        <dbReference type="Proteomes" id="UP000270094"/>
    </source>
</evidence>
<keyword evidence="9" id="KW-0414">Isoprene biosynthesis</keyword>
<keyword evidence="5" id="KW-0831">Ubiquinone biosynthesis</keyword>
<evidence type="ECO:0000256" key="3">
    <source>
        <dbReference type="ARBA" id="ARBA00005985"/>
    </source>
</evidence>
<accession>A0A3P7LS55</accession>
<evidence type="ECO:0000256" key="14">
    <source>
        <dbReference type="SAM" id="Phobius"/>
    </source>
</evidence>
<evidence type="ECO:0000256" key="2">
    <source>
        <dbReference type="ARBA" id="ARBA00004141"/>
    </source>
</evidence>
<evidence type="ECO:0000256" key="13">
    <source>
        <dbReference type="ARBA" id="ARBA00051182"/>
    </source>
</evidence>
<dbReference type="PANTHER" id="PTHR11048:SF28">
    <property type="entry name" value="4-HYDROXYBENZOATE POLYPRENYLTRANSFERASE, MITOCHONDRIAL"/>
    <property type="match status" value="1"/>
</dbReference>
<organism evidence="15 16">
    <name type="scientific">Strongylus vulgaris</name>
    <name type="common">Blood worm</name>
    <dbReference type="NCBI Taxonomy" id="40348"/>
    <lineage>
        <taxon>Eukaryota</taxon>
        <taxon>Metazoa</taxon>
        <taxon>Ecdysozoa</taxon>
        <taxon>Nematoda</taxon>
        <taxon>Chromadorea</taxon>
        <taxon>Rhabditida</taxon>
        <taxon>Rhabditina</taxon>
        <taxon>Rhabditomorpha</taxon>
        <taxon>Strongyloidea</taxon>
        <taxon>Strongylidae</taxon>
        <taxon>Strongylus</taxon>
    </lineage>
</organism>
<dbReference type="CDD" id="cd13959">
    <property type="entry name" value="PT_UbiA_COQ2"/>
    <property type="match status" value="1"/>
</dbReference>
<dbReference type="AlphaFoldDB" id="A0A3P7LS55"/>
<comment type="similarity">
    <text evidence="3">Belongs to the UbiA prenyltransferase family.</text>
</comment>
<dbReference type="InterPro" id="IPR000537">
    <property type="entry name" value="UbiA_prenyltransferase"/>
</dbReference>
<dbReference type="InterPro" id="IPR039653">
    <property type="entry name" value="Prenyltransferase"/>
</dbReference>
<evidence type="ECO:0000256" key="5">
    <source>
        <dbReference type="ARBA" id="ARBA00022688"/>
    </source>
</evidence>
<feature type="transmembrane region" description="Helical" evidence="14">
    <location>
        <begin position="60"/>
        <end position="77"/>
    </location>
</feature>
<proteinExistence type="inferred from homology"/>
<evidence type="ECO:0000256" key="12">
    <source>
        <dbReference type="ARBA" id="ARBA00050454"/>
    </source>
</evidence>
<evidence type="ECO:0000256" key="10">
    <source>
        <dbReference type="ARBA" id="ARBA00034524"/>
    </source>
</evidence>
<dbReference type="OrthoDB" id="18170at2759"/>
<evidence type="ECO:0000256" key="11">
    <source>
        <dbReference type="ARBA" id="ARBA00049890"/>
    </source>
</evidence>
<comment type="catalytic activity">
    <reaction evidence="12">
        <text>all-trans-nonaprenyl diphosphate + 4-hydroxybenzoate = 4-hydroxy-3-(all-trans-nonaprenyl)benzoate + diphosphate</text>
        <dbReference type="Rhea" id="RHEA:17709"/>
        <dbReference type="ChEBI" id="CHEBI:17879"/>
        <dbReference type="ChEBI" id="CHEBI:33019"/>
        <dbReference type="ChEBI" id="CHEBI:58391"/>
        <dbReference type="ChEBI" id="CHEBI:84502"/>
        <dbReference type="EC" id="2.5.1.39"/>
    </reaction>
    <physiologicalReaction direction="left-to-right" evidence="12">
        <dbReference type="Rhea" id="RHEA:17710"/>
    </physiologicalReaction>
</comment>
<comment type="cofactor">
    <cofactor evidence="1">
        <name>Mg(2+)</name>
        <dbReference type="ChEBI" id="CHEBI:18420"/>
    </cofactor>
</comment>
<dbReference type="InterPro" id="IPR044878">
    <property type="entry name" value="UbiA_sf"/>
</dbReference>
<reference evidence="15 16" key="1">
    <citation type="submission" date="2018-11" db="EMBL/GenBank/DDBJ databases">
        <authorList>
            <consortium name="Pathogen Informatics"/>
        </authorList>
    </citation>
    <scope>NUCLEOTIDE SEQUENCE [LARGE SCALE GENOMIC DNA]</scope>
</reference>
<dbReference type="EMBL" id="UYYB01115245">
    <property type="protein sequence ID" value="VDM81928.1"/>
    <property type="molecule type" value="Genomic_DNA"/>
</dbReference>
<dbReference type="EC" id="2.5.1.39" evidence="10"/>
<feature type="transmembrane region" description="Helical" evidence="14">
    <location>
        <begin position="152"/>
        <end position="171"/>
    </location>
</feature>
<dbReference type="GO" id="GO:0008412">
    <property type="term" value="F:4-hydroxybenzoate polyprenyltransferase activity"/>
    <property type="evidence" value="ECO:0007669"/>
    <property type="project" value="UniProtKB-EC"/>
</dbReference>
<evidence type="ECO:0000256" key="4">
    <source>
        <dbReference type="ARBA" id="ARBA00022679"/>
    </source>
</evidence>
<name>A0A3P7LS55_STRVU</name>